<keyword evidence="5" id="KW-0505">Motor protein</keyword>
<evidence type="ECO:0000256" key="5">
    <source>
        <dbReference type="ARBA" id="ARBA00023175"/>
    </source>
</evidence>
<comment type="similarity">
    <text evidence="7">Belongs to the TRAFAC class myosin-kinesin ATPase superfamily. Kinesin family.</text>
</comment>
<dbReference type="Proteomes" id="UP001153148">
    <property type="component" value="Unassembled WGS sequence"/>
</dbReference>
<comment type="subcellular location">
    <subcellularLocation>
        <location evidence="1">Cytoplasm</location>
        <location evidence="1">Cytoskeleton</location>
    </subcellularLocation>
</comment>
<keyword evidence="4" id="KW-0067">ATP-binding</keyword>
<evidence type="ECO:0000256" key="1">
    <source>
        <dbReference type="ARBA" id="ARBA00004245"/>
    </source>
</evidence>
<dbReference type="InterPro" id="IPR027417">
    <property type="entry name" value="P-loop_NTPase"/>
</dbReference>
<evidence type="ECO:0000256" key="4">
    <source>
        <dbReference type="ARBA" id="ARBA00022840"/>
    </source>
</evidence>
<proteinExistence type="inferred from homology"/>
<evidence type="ECO:0000256" key="6">
    <source>
        <dbReference type="ARBA" id="ARBA00023212"/>
    </source>
</evidence>
<keyword evidence="3" id="KW-0547">Nucleotide-binding</keyword>
<dbReference type="Pfam" id="PF00225">
    <property type="entry name" value="Kinesin"/>
    <property type="match status" value="1"/>
</dbReference>
<evidence type="ECO:0000256" key="2">
    <source>
        <dbReference type="ARBA" id="ARBA00022490"/>
    </source>
</evidence>
<dbReference type="PROSITE" id="PS50067">
    <property type="entry name" value="KINESIN_MOTOR_2"/>
    <property type="match status" value="1"/>
</dbReference>
<reference evidence="9" key="1">
    <citation type="submission" date="2021-03" db="EMBL/GenBank/DDBJ databases">
        <authorList>
            <person name="Tran Van P."/>
        </authorList>
    </citation>
    <scope>NUCLEOTIDE SEQUENCE</scope>
</reference>
<dbReference type="InterPro" id="IPR001752">
    <property type="entry name" value="Kinesin_motor_dom"/>
</dbReference>
<organism evidence="9 10">
    <name type="scientific">Timema podura</name>
    <name type="common">Walking stick</name>
    <dbReference type="NCBI Taxonomy" id="61482"/>
    <lineage>
        <taxon>Eukaryota</taxon>
        <taxon>Metazoa</taxon>
        <taxon>Ecdysozoa</taxon>
        <taxon>Arthropoda</taxon>
        <taxon>Hexapoda</taxon>
        <taxon>Insecta</taxon>
        <taxon>Pterygota</taxon>
        <taxon>Neoptera</taxon>
        <taxon>Polyneoptera</taxon>
        <taxon>Phasmatodea</taxon>
        <taxon>Timematodea</taxon>
        <taxon>Timematoidea</taxon>
        <taxon>Timematidae</taxon>
        <taxon>Timema</taxon>
    </lineage>
</organism>
<dbReference type="InterPro" id="IPR047149">
    <property type="entry name" value="KIF11-like"/>
</dbReference>
<keyword evidence="6" id="KW-0206">Cytoskeleton</keyword>
<dbReference type="InterPro" id="IPR036961">
    <property type="entry name" value="Kinesin_motor_dom_sf"/>
</dbReference>
<comment type="caution">
    <text evidence="9">The sequence shown here is derived from an EMBL/GenBank/DDBJ whole genome shotgun (WGS) entry which is preliminary data.</text>
</comment>
<dbReference type="Gene3D" id="3.40.850.10">
    <property type="entry name" value="Kinesin motor domain"/>
    <property type="match status" value="1"/>
</dbReference>
<keyword evidence="2" id="KW-0963">Cytoplasm</keyword>
<evidence type="ECO:0000256" key="3">
    <source>
        <dbReference type="ARBA" id="ARBA00022741"/>
    </source>
</evidence>
<evidence type="ECO:0000313" key="9">
    <source>
        <dbReference type="EMBL" id="CAG2060627.1"/>
    </source>
</evidence>
<evidence type="ECO:0000313" key="10">
    <source>
        <dbReference type="Proteomes" id="UP001153148"/>
    </source>
</evidence>
<protein>
    <recommendedName>
        <fullName evidence="8">Kinesin motor domain-containing protein</fullName>
    </recommendedName>
</protein>
<keyword evidence="10" id="KW-1185">Reference proteome</keyword>
<dbReference type="PANTHER" id="PTHR47970">
    <property type="entry name" value="KINESIN-LIKE PROTEIN KIF11"/>
    <property type="match status" value="1"/>
</dbReference>
<accession>A0ABN7NY47</accession>
<dbReference type="EMBL" id="CAJPIN010012960">
    <property type="protein sequence ID" value="CAG2060627.1"/>
    <property type="molecule type" value="Genomic_DNA"/>
</dbReference>
<name>A0ABN7NY47_TIMPD</name>
<feature type="domain" description="Kinesin motor" evidence="8">
    <location>
        <begin position="61"/>
        <end position="133"/>
    </location>
</feature>
<evidence type="ECO:0000259" key="8">
    <source>
        <dbReference type="PROSITE" id="PS50067"/>
    </source>
</evidence>
<feature type="non-terminal residue" evidence="9">
    <location>
        <position position="133"/>
    </location>
</feature>
<comment type="caution">
    <text evidence="7">Lacks conserved residue(s) required for the propagation of feature annotation.</text>
</comment>
<sequence length="133" mass="14977">MARSRSNESLVSSRGEVKIMKPPAGITHVPLGALPAAPAHYRFALDIPSDSHLTDLFHPQDYEIFCGGKDEDELLIPYKNQDSFVCNKHESHLFRFCKLFDQYVDQKDVFENVAKPVLESVLKGYNGTVFAYG</sequence>
<dbReference type="PANTHER" id="PTHR47970:SF30">
    <property type="entry name" value="KINESIN-LIKE PROTEIN"/>
    <property type="match status" value="1"/>
</dbReference>
<evidence type="ECO:0000256" key="7">
    <source>
        <dbReference type="PROSITE-ProRule" id="PRU00283"/>
    </source>
</evidence>
<gene>
    <name evidence="9" type="ORF">TPAB3V08_LOCUS7583</name>
</gene>
<dbReference type="SUPFAM" id="SSF52540">
    <property type="entry name" value="P-loop containing nucleoside triphosphate hydrolases"/>
    <property type="match status" value="1"/>
</dbReference>